<evidence type="ECO:0000256" key="2">
    <source>
        <dbReference type="ARBA" id="ARBA00023242"/>
    </source>
</evidence>
<dbReference type="GO" id="GO:0005634">
    <property type="term" value="C:nucleus"/>
    <property type="evidence" value="ECO:0007669"/>
    <property type="project" value="UniProtKB-SubCell"/>
</dbReference>
<evidence type="ECO:0000313" key="7">
    <source>
        <dbReference type="Proteomes" id="UP001189122"/>
    </source>
</evidence>
<accession>A0A7I8IAC5</accession>
<dbReference type="PANTHER" id="PTHR46554:SF2">
    <property type="entry name" value="TFIIS N-TERMINAL DOMAIN-CONTAINING PROTEIN"/>
    <property type="match status" value="1"/>
</dbReference>
<evidence type="ECO:0000313" key="6">
    <source>
        <dbReference type="EMBL" id="CAA2614625.1"/>
    </source>
</evidence>
<dbReference type="InterPro" id="IPR035441">
    <property type="entry name" value="TFIIS/LEDGF_dom_sf"/>
</dbReference>
<feature type="compositionally biased region" description="Low complexity" evidence="4">
    <location>
        <begin position="294"/>
        <end position="312"/>
    </location>
</feature>
<dbReference type="Proteomes" id="UP001189122">
    <property type="component" value="Unassembled WGS sequence"/>
</dbReference>
<keyword evidence="7" id="KW-1185">Reference proteome</keyword>
<dbReference type="PROSITE" id="PS51319">
    <property type="entry name" value="TFIIS_N"/>
    <property type="match status" value="1"/>
</dbReference>
<proteinExistence type="predicted"/>
<dbReference type="InterPro" id="IPR003617">
    <property type="entry name" value="TFIIS/CRSP70_N_sub"/>
</dbReference>
<dbReference type="SUPFAM" id="SSF47676">
    <property type="entry name" value="Conserved domain common to transcription factors TFIIS, elongin A, CRSP70"/>
    <property type="match status" value="1"/>
</dbReference>
<gene>
    <name evidence="6" type="ORF">SI7747_01001004</name>
</gene>
<evidence type="ECO:0000256" key="3">
    <source>
        <dbReference type="PROSITE-ProRule" id="PRU00649"/>
    </source>
</evidence>
<dbReference type="InterPro" id="IPR017923">
    <property type="entry name" value="TFIIS_N"/>
</dbReference>
<sequence>MADFGELDYWRKHFRSADSDIFIVIEHAILIAASDYPAEFSQPEGSDHRETLLLQLPRCFGCDRIKEQAFEVEGEEFSGGTGVLATGCGEKESKVNCGTDERQEDEDLKWVSSNYKIEEENQIIGEVLRIKEIIVNKDYEVYLLRRLQLMALSVEVLKATEIGKALNGLRRHSSRQISQLVSSLIGAWKILVDEWMDATAALTGRGRRTPSPPMDEGALFTTPGAMELSQFFDGMSDDGSGREPARARRERCRPQAEVPLAQRKLSSSSVASGPGRPQKACVAKVNGSFQKRQGSSGTGKKTSSSSHNVSNSEEIPVCAKLEAAKRKLHEGYQQAENAKKQRTIQVMELHDLPKRGLSRRQPFIKQGSRSQHRTNLCR</sequence>
<dbReference type="CDD" id="cd00183">
    <property type="entry name" value="TFIIS_I"/>
    <property type="match status" value="1"/>
</dbReference>
<dbReference type="EMBL" id="LR743588">
    <property type="protein sequence ID" value="CAA2614625.1"/>
    <property type="molecule type" value="Genomic_DNA"/>
</dbReference>
<evidence type="ECO:0000256" key="1">
    <source>
        <dbReference type="ARBA" id="ARBA00004123"/>
    </source>
</evidence>
<feature type="region of interest" description="Disordered" evidence="4">
    <location>
        <begin position="355"/>
        <end position="378"/>
    </location>
</feature>
<dbReference type="Pfam" id="PF08711">
    <property type="entry name" value="Med26"/>
    <property type="match status" value="1"/>
</dbReference>
<evidence type="ECO:0000259" key="5">
    <source>
        <dbReference type="PROSITE" id="PS51319"/>
    </source>
</evidence>
<evidence type="ECO:0000256" key="4">
    <source>
        <dbReference type="SAM" id="MobiDB-lite"/>
    </source>
</evidence>
<comment type="subcellular location">
    <subcellularLocation>
        <location evidence="1 3">Nucleus</location>
    </subcellularLocation>
</comment>
<dbReference type="AlphaFoldDB" id="A0A7I8IAC5"/>
<name>A0A7I8IAC5_SPIIN</name>
<feature type="region of interest" description="Disordered" evidence="4">
    <location>
        <begin position="231"/>
        <end position="313"/>
    </location>
</feature>
<dbReference type="PANTHER" id="PTHR46554">
    <property type="entry name" value="MEDIATOR OF RNA POLYMERASE II TRANSCRIPTION SUBUNIT 26A-RELATED"/>
    <property type="match status" value="1"/>
</dbReference>
<feature type="domain" description="TFIIS N-terminal" evidence="5">
    <location>
        <begin position="125"/>
        <end position="195"/>
    </location>
</feature>
<feature type="compositionally biased region" description="Polar residues" evidence="4">
    <location>
        <begin position="367"/>
        <end position="378"/>
    </location>
</feature>
<dbReference type="Gene3D" id="1.20.930.10">
    <property type="entry name" value="Conserved domain common to transcription factors TFIIS, elongin A, CRSP70"/>
    <property type="match status" value="1"/>
</dbReference>
<reference evidence="6 7" key="1">
    <citation type="submission" date="2019-12" db="EMBL/GenBank/DDBJ databases">
        <authorList>
            <person name="Scholz U."/>
            <person name="Mascher M."/>
            <person name="Fiebig A."/>
        </authorList>
    </citation>
    <scope>NUCLEOTIDE SEQUENCE</scope>
</reference>
<dbReference type="SMART" id="SM00509">
    <property type="entry name" value="TFS2N"/>
    <property type="match status" value="1"/>
</dbReference>
<dbReference type="EMBL" id="CACRZD030000001">
    <property type="protein sequence ID" value="CAA6654414.1"/>
    <property type="molecule type" value="Genomic_DNA"/>
</dbReference>
<organism evidence="6">
    <name type="scientific">Spirodela intermedia</name>
    <name type="common">Intermediate duckweed</name>
    <dbReference type="NCBI Taxonomy" id="51605"/>
    <lineage>
        <taxon>Eukaryota</taxon>
        <taxon>Viridiplantae</taxon>
        <taxon>Streptophyta</taxon>
        <taxon>Embryophyta</taxon>
        <taxon>Tracheophyta</taxon>
        <taxon>Spermatophyta</taxon>
        <taxon>Magnoliopsida</taxon>
        <taxon>Liliopsida</taxon>
        <taxon>Araceae</taxon>
        <taxon>Lemnoideae</taxon>
        <taxon>Spirodela</taxon>
    </lineage>
</organism>
<keyword evidence="2 3" id="KW-0539">Nucleus</keyword>
<protein>
    <recommendedName>
        <fullName evidence="5">TFIIS N-terminal domain-containing protein</fullName>
    </recommendedName>
</protein>